<keyword evidence="1" id="KW-0472">Membrane</keyword>
<evidence type="ECO:0000256" key="1">
    <source>
        <dbReference type="SAM" id="Phobius"/>
    </source>
</evidence>
<evidence type="ECO:0000313" key="3">
    <source>
        <dbReference type="Proteomes" id="UP001374535"/>
    </source>
</evidence>
<keyword evidence="1" id="KW-0812">Transmembrane</keyword>
<gene>
    <name evidence="2" type="ORF">V8G54_013307</name>
</gene>
<proteinExistence type="predicted"/>
<dbReference type="EMBL" id="CP144697">
    <property type="protein sequence ID" value="WVZ15741.1"/>
    <property type="molecule type" value="Genomic_DNA"/>
</dbReference>
<keyword evidence="3" id="KW-1185">Reference proteome</keyword>
<dbReference type="AlphaFoldDB" id="A0AAQ3NVG0"/>
<protein>
    <submittedName>
        <fullName evidence="2">Uncharacterized protein</fullName>
    </submittedName>
</protein>
<organism evidence="2 3">
    <name type="scientific">Vigna mungo</name>
    <name type="common">Black gram</name>
    <name type="synonym">Phaseolus mungo</name>
    <dbReference type="NCBI Taxonomy" id="3915"/>
    <lineage>
        <taxon>Eukaryota</taxon>
        <taxon>Viridiplantae</taxon>
        <taxon>Streptophyta</taxon>
        <taxon>Embryophyta</taxon>
        <taxon>Tracheophyta</taxon>
        <taxon>Spermatophyta</taxon>
        <taxon>Magnoliopsida</taxon>
        <taxon>eudicotyledons</taxon>
        <taxon>Gunneridae</taxon>
        <taxon>Pentapetalae</taxon>
        <taxon>rosids</taxon>
        <taxon>fabids</taxon>
        <taxon>Fabales</taxon>
        <taxon>Fabaceae</taxon>
        <taxon>Papilionoideae</taxon>
        <taxon>50 kb inversion clade</taxon>
        <taxon>NPAAA clade</taxon>
        <taxon>indigoferoid/millettioid clade</taxon>
        <taxon>Phaseoleae</taxon>
        <taxon>Vigna</taxon>
    </lineage>
</organism>
<name>A0AAQ3NVG0_VIGMU</name>
<feature type="transmembrane region" description="Helical" evidence="1">
    <location>
        <begin position="77"/>
        <end position="95"/>
    </location>
</feature>
<sequence>MMHASLKEHNMILFQVLGICGFPGCMHLCFDGLSLLPFTVDIYMVKVSFIRFLADYWCFLIHPPYRGKTWLFLLNKLYSFLFFWTINEMLTFLFWKVKIHFLSFGEVGEE</sequence>
<keyword evidence="1" id="KW-1133">Transmembrane helix</keyword>
<dbReference type="Proteomes" id="UP001374535">
    <property type="component" value="Chromosome 4"/>
</dbReference>
<feature type="transmembrane region" description="Helical" evidence="1">
    <location>
        <begin position="48"/>
        <end position="65"/>
    </location>
</feature>
<reference evidence="2 3" key="1">
    <citation type="journal article" date="2023" name="Life. Sci Alliance">
        <title>Evolutionary insights into 3D genome organization and epigenetic landscape of Vigna mungo.</title>
        <authorList>
            <person name="Junaid A."/>
            <person name="Singh B."/>
            <person name="Bhatia S."/>
        </authorList>
    </citation>
    <scope>NUCLEOTIDE SEQUENCE [LARGE SCALE GENOMIC DNA]</scope>
    <source>
        <strain evidence="2">Urdbean</strain>
    </source>
</reference>
<evidence type="ECO:0000313" key="2">
    <source>
        <dbReference type="EMBL" id="WVZ15741.1"/>
    </source>
</evidence>
<accession>A0AAQ3NVG0</accession>
<feature type="transmembrane region" description="Helical" evidence="1">
    <location>
        <begin position="12"/>
        <end position="36"/>
    </location>
</feature>